<protein>
    <recommendedName>
        <fullName evidence="3">histidine kinase</fullName>
        <ecNumber evidence="3">2.7.13.3</ecNumber>
    </recommendedName>
</protein>
<dbReference type="InterPro" id="IPR005467">
    <property type="entry name" value="His_kinase_dom"/>
</dbReference>
<evidence type="ECO:0000256" key="2">
    <source>
        <dbReference type="ARBA" id="ARBA00004651"/>
    </source>
</evidence>
<evidence type="ECO:0000256" key="6">
    <source>
        <dbReference type="ARBA" id="ARBA00022679"/>
    </source>
</evidence>
<evidence type="ECO:0000256" key="8">
    <source>
        <dbReference type="ARBA" id="ARBA00022741"/>
    </source>
</evidence>
<keyword evidence="9 16" id="KW-0418">Kinase</keyword>
<evidence type="ECO:0000256" key="5">
    <source>
        <dbReference type="ARBA" id="ARBA00022553"/>
    </source>
</evidence>
<dbReference type="GO" id="GO:0005886">
    <property type="term" value="C:plasma membrane"/>
    <property type="evidence" value="ECO:0007669"/>
    <property type="project" value="UniProtKB-SubCell"/>
</dbReference>
<evidence type="ECO:0000256" key="13">
    <source>
        <dbReference type="ARBA" id="ARBA00023136"/>
    </source>
</evidence>
<evidence type="ECO:0000313" key="17">
    <source>
        <dbReference type="Proteomes" id="UP000267430"/>
    </source>
</evidence>
<proteinExistence type="predicted"/>
<evidence type="ECO:0000256" key="4">
    <source>
        <dbReference type="ARBA" id="ARBA00022475"/>
    </source>
</evidence>
<comment type="caution">
    <text evidence="16">The sequence shown here is derived from an EMBL/GenBank/DDBJ whole genome shotgun (WGS) entry which is preliminary data.</text>
</comment>
<dbReference type="InterPro" id="IPR003018">
    <property type="entry name" value="GAF"/>
</dbReference>
<dbReference type="InterPro" id="IPR003594">
    <property type="entry name" value="HATPase_dom"/>
</dbReference>
<dbReference type="Proteomes" id="UP000267430">
    <property type="component" value="Unassembled WGS sequence"/>
</dbReference>
<evidence type="ECO:0000256" key="1">
    <source>
        <dbReference type="ARBA" id="ARBA00000085"/>
    </source>
</evidence>
<organism evidence="16 17">
    <name type="scientific">Peribacillus cavernae</name>
    <dbReference type="NCBI Taxonomy" id="1674310"/>
    <lineage>
        <taxon>Bacteria</taxon>
        <taxon>Bacillati</taxon>
        <taxon>Bacillota</taxon>
        <taxon>Bacilli</taxon>
        <taxon>Bacillales</taxon>
        <taxon>Bacillaceae</taxon>
        <taxon>Peribacillus</taxon>
    </lineage>
</organism>
<dbReference type="EMBL" id="RYZZ01000005">
    <property type="protein sequence ID" value="RUQ31609.1"/>
    <property type="molecule type" value="Genomic_DNA"/>
</dbReference>
<feature type="transmembrane region" description="Helical" evidence="14">
    <location>
        <begin position="115"/>
        <end position="140"/>
    </location>
</feature>
<dbReference type="InterPro" id="IPR010559">
    <property type="entry name" value="Sig_transdc_His_kin_internal"/>
</dbReference>
<dbReference type="SUPFAM" id="SSF55781">
    <property type="entry name" value="GAF domain-like"/>
    <property type="match status" value="1"/>
</dbReference>
<sequence>MFHLLPLMLERAGIILIVAFLLSHIKSFRRIIHTDNQRISEKALLIVIFGSFGVISNYTGIEIHHNTIAENAWLINVEPDSAIANTRIMGIAIGSLLGGPIVGLGIGIIAGLHRFMLGGFTAAACAISAVVAGVAAGYIGKRRKQKSSITPWFAVSIGVVMEIIQMVIILLVTKPYGLAWDLVKLIGVPMIVINGFGTFLFMLIIRSILREEERTKALQTNTAFHIADQTLPYFRQGLNPESCKEVAQIMLRLTHADAIAITNDRQVLAHVGAASDHHVPMQRFSTGLTKKVLEQGRVITAKSKEEILCYNQSCPLLAAVVLPLQVHQNTVGTLKLYFTNPGHLNEVEKELAEGLANLFSTQLELAEAENQSKLLKNAEIKALQAQVHPHFLFNAINTISALCRTDAEKARKLLLELSHFFRSNLQGARQTLIPLEKELEHVKAYLSLEQARFPNKYQATFSIEPGLENSMLPPFILQPLVENAVRHGFSGVKSKCEISITAFSDEKKTNITVKDNGKGISPEKLDSLGKQEVLSKQGSGTALVNIRERLEGIYNTEAHFAIKSMEGSGTEVTVIIPLDRKGAYEEHVEGIFSR</sequence>
<dbReference type="GO" id="GO:0071555">
    <property type="term" value="P:cell wall organization"/>
    <property type="evidence" value="ECO:0007669"/>
    <property type="project" value="InterPro"/>
</dbReference>
<keyword evidence="8" id="KW-0547">Nucleotide-binding</keyword>
<feature type="transmembrane region" description="Helical" evidence="14">
    <location>
        <begin position="88"/>
        <end position="109"/>
    </location>
</feature>
<keyword evidence="12" id="KW-0902">Two-component regulatory system</keyword>
<keyword evidence="13 14" id="KW-0472">Membrane</keyword>
<dbReference type="EC" id="2.7.13.3" evidence="3"/>
<dbReference type="Gene3D" id="3.30.450.40">
    <property type="match status" value="1"/>
</dbReference>
<keyword evidence="5" id="KW-0597">Phosphoprotein</keyword>
<keyword evidence="17" id="KW-1185">Reference proteome</keyword>
<dbReference type="InterPro" id="IPR011620">
    <property type="entry name" value="Sig_transdc_His_kinase_LytS_TM"/>
</dbReference>
<accession>A0A433HTG6</accession>
<dbReference type="Pfam" id="PF02518">
    <property type="entry name" value="HATPase_c"/>
    <property type="match status" value="1"/>
</dbReference>
<evidence type="ECO:0000256" key="9">
    <source>
        <dbReference type="ARBA" id="ARBA00022777"/>
    </source>
</evidence>
<feature type="transmembrane region" description="Helical" evidence="14">
    <location>
        <begin position="185"/>
        <end position="209"/>
    </location>
</feature>
<dbReference type="Pfam" id="PF07694">
    <property type="entry name" value="5TM-5TMR_LYT"/>
    <property type="match status" value="1"/>
</dbReference>
<keyword evidence="10" id="KW-0067">ATP-binding</keyword>
<dbReference type="AlphaFoldDB" id="A0A433HTG6"/>
<name>A0A433HTG6_9BACI</name>
<dbReference type="PANTHER" id="PTHR34220">
    <property type="entry name" value="SENSOR HISTIDINE KINASE YPDA"/>
    <property type="match status" value="1"/>
</dbReference>
<dbReference type="Pfam" id="PF13185">
    <property type="entry name" value="GAF_2"/>
    <property type="match status" value="1"/>
</dbReference>
<evidence type="ECO:0000256" key="7">
    <source>
        <dbReference type="ARBA" id="ARBA00022692"/>
    </source>
</evidence>
<dbReference type="SUPFAM" id="SSF55874">
    <property type="entry name" value="ATPase domain of HSP90 chaperone/DNA topoisomerase II/histidine kinase"/>
    <property type="match status" value="1"/>
</dbReference>
<evidence type="ECO:0000259" key="15">
    <source>
        <dbReference type="PROSITE" id="PS50109"/>
    </source>
</evidence>
<dbReference type="InterPro" id="IPR036890">
    <property type="entry name" value="HATPase_C_sf"/>
</dbReference>
<keyword evidence="4" id="KW-1003">Cell membrane</keyword>
<dbReference type="GO" id="GO:0000155">
    <property type="term" value="F:phosphorelay sensor kinase activity"/>
    <property type="evidence" value="ECO:0007669"/>
    <property type="project" value="InterPro"/>
</dbReference>
<dbReference type="SMART" id="SM00387">
    <property type="entry name" value="HATPase_c"/>
    <property type="match status" value="1"/>
</dbReference>
<feature type="transmembrane region" description="Helical" evidence="14">
    <location>
        <begin position="152"/>
        <end position="173"/>
    </location>
</feature>
<dbReference type="PROSITE" id="PS50109">
    <property type="entry name" value="HIS_KIN"/>
    <property type="match status" value="1"/>
</dbReference>
<reference evidence="16 17" key="1">
    <citation type="submission" date="2018-12" db="EMBL/GenBank/DDBJ databases">
        <title>Bacillus chawlae sp. nov., Bacillus glennii sp. nov., and Bacillus saganii sp. nov. Isolated from the Vehicle Assembly Building at Kennedy Space Center where the Viking Spacecraft were Assembled.</title>
        <authorList>
            <person name="Seuylemezian A."/>
            <person name="Vaishampayan P."/>
        </authorList>
    </citation>
    <scope>NUCLEOTIDE SEQUENCE [LARGE SCALE GENOMIC DNA]</scope>
    <source>
        <strain evidence="16 17">L5</strain>
    </source>
</reference>
<gene>
    <name evidence="16" type="ORF">ELQ35_04490</name>
</gene>
<keyword evidence="6" id="KW-0808">Transferase</keyword>
<dbReference type="RefSeq" id="WP_126863632.1">
    <property type="nucleotide sequence ID" value="NZ_JAUSTX010000004.1"/>
</dbReference>
<evidence type="ECO:0000313" key="16">
    <source>
        <dbReference type="EMBL" id="RUQ31609.1"/>
    </source>
</evidence>
<dbReference type="InterPro" id="IPR050640">
    <property type="entry name" value="Bact_2-comp_sensor_kinase"/>
</dbReference>
<dbReference type="OrthoDB" id="9776552at2"/>
<comment type="subcellular location">
    <subcellularLocation>
        <location evidence="2">Cell membrane</location>
        <topology evidence="2">Multi-pass membrane protein</topology>
    </subcellularLocation>
</comment>
<feature type="domain" description="Histidine kinase" evidence="15">
    <location>
        <begin position="476"/>
        <end position="580"/>
    </location>
</feature>
<evidence type="ECO:0000256" key="10">
    <source>
        <dbReference type="ARBA" id="ARBA00022840"/>
    </source>
</evidence>
<feature type="transmembrane region" description="Helical" evidence="14">
    <location>
        <begin position="43"/>
        <end position="61"/>
    </location>
</feature>
<evidence type="ECO:0000256" key="3">
    <source>
        <dbReference type="ARBA" id="ARBA00012438"/>
    </source>
</evidence>
<dbReference type="Gene3D" id="1.10.1760.20">
    <property type="match status" value="1"/>
</dbReference>
<evidence type="ECO:0000256" key="12">
    <source>
        <dbReference type="ARBA" id="ARBA00023012"/>
    </source>
</evidence>
<dbReference type="PANTHER" id="PTHR34220:SF7">
    <property type="entry name" value="SENSOR HISTIDINE KINASE YPDA"/>
    <property type="match status" value="1"/>
</dbReference>
<keyword evidence="7 14" id="KW-0812">Transmembrane</keyword>
<dbReference type="InterPro" id="IPR029016">
    <property type="entry name" value="GAF-like_dom_sf"/>
</dbReference>
<dbReference type="GO" id="GO:0005524">
    <property type="term" value="F:ATP binding"/>
    <property type="evidence" value="ECO:0007669"/>
    <property type="project" value="UniProtKB-KW"/>
</dbReference>
<dbReference type="SMART" id="SM00065">
    <property type="entry name" value="GAF"/>
    <property type="match status" value="1"/>
</dbReference>
<dbReference type="Pfam" id="PF06580">
    <property type="entry name" value="His_kinase"/>
    <property type="match status" value="1"/>
</dbReference>
<evidence type="ECO:0000256" key="11">
    <source>
        <dbReference type="ARBA" id="ARBA00022989"/>
    </source>
</evidence>
<evidence type="ECO:0000256" key="14">
    <source>
        <dbReference type="SAM" id="Phobius"/>
    </source>
</evidence>
<dbReference type="Gene3D" id="3.30.565.10">
    <property type="entry name" value="Histidine kinase-like ATPase, C-terminal domain"/>
    <property type="match status" value="1"/>
</dbReference>
<keyword evidence="11 14" id="KW-1133">Transmembrane helix</keyword>
<comment type="catalytic activity">
    <reaction evidence="1">
        <text>ATP + protein L-histidine = ADP + protein N-phospho-L-histidine.</text>
        <dbReference type="EC" id="2.7.13.3"/>
    </reaction>
</comment>